<accession>A0A167XX72</accession>
<protein>
    <submittedName>
        <fullName evidence="3">Pyridoxine 5'-phosphate oxidase, dimerization</fullName>
    </submittedName>
</protein>
<dbReference type="InterPro" id="IPR019576">
    <property type="entry name" value="Pyridoxamine_oxidase_dimer_C"/>
</dbReference>
<evidence type="ECO:0000256" key="1">
    <source>
        <dbReference type="SAM" id="MobiDB-lite"/>
    </source>
</evidence>
<dbReference type="AlphaFoldDB" id="A0A167XX72"/>
<keyword evidence="4" id="KW-1185">Reference proteome</keyword>
<organism evidence="3 4">
    <name type="scientific">Niveomyces insectorum RCEF 264</name>
    <dbReference type="NCBI Taxonomy" id="1081102"/>
    <lineage>
        <taxon>Eukaryota</taxon>
        <taxon>Fungi</taxon>
        <taxon>Dikarya</taxon>
        <taxon>Ascomycota</taxon>
        <taxon>Pezizomycotina</taxon>
        <taxon>Sordariomycetes</taxon>
        <taxon>Hypocreomycetidae</taxon>
        <taxon>Hypocreales</taxon>
        <taxon>Cordycipitaceae</taxon>
        <taxon>Niveomyces</taxon>
    </lineage>
</organism>
<dbReference type="OrthoDB" id="303614at2759"/>
<dbReference type="InterPro" id="IPR012349">
    <property type="entry name" value="Split_barrel_FMN-bd"/>
</dbReference>
<comment type="caution">
    <text evidence="3">The sequence shown here is derived from an EMBL/GenBank/DDBJ whole genome shotgun (WGS) entry which is preliminary data.</text>
</comment>
<gene>
    <name evidence="3" type="ORF">SPI_02314</name>
</gene>
<name>A0A167XX72_9HYPO</name>
<proteinExistence type="predicted"/>
<feature type="region of interest" description="Disordered" evidence="1">
    <location>
        <begin position="131"/>
        <end position="150"/>
    </location>
</feature>
<evidence type="ECO:0000313" key="4">
    <source>
        <dbReference type="Proteomes" id="UP000076874"/>
    </source>
</evidence>
<dbReference type="SUPFAM" id="SSF50475">
    <property type="entry name" value="FMN-binding split barrel"/>
    <property type="match status" value="1"/>
</dbReference>
<dbReference type="EMBL" id="AZHD01000003">
    <property type="protein sequence ID" value="OAA65527.1"/>
    <property type="molecule type" value="Genomic_DNA"/>
</dbReference>
<dbReference type="Proteomes" id="UP000076874">
    <property type="component" value="Unassembled WGS sequence"/>
</dbReference>
<dbReference type="Gene3D" id="2.30.110.10">
    <property type="entry name" value="Electron Transport, Fmn-binding Protein, Chain A"/>
    <property type="match status" value="1"/>
</dbReference>
<feature type="domain" description="Pyridoxine 5'-phosphate oxidase dimerisation C-terminal" evidence="2">
    <location>
        <begin position="99"/>
        <end position="163"/>
    </location>
</feature>
<dbReference type="Pfam" id="PF10590">
    <property type="entry name" value="PNP_phzG_C"/>
    <property type="match status" value="1"/>
</dbReference>
<sequence>MTLSTVDGARDDSVAVAVAADARVLILKSLDARGRWQFAADRVRAVAAANAGHVQSAVVPSGGRCPDGHDHDDDVAYARMTAAAETLVDQDPGYALPSWVVYAVDATEVEFWQGSPDRNHQRLRYVRVATSSGNNDENTPGHAREQPTAAYAPVVWKKERLYP</sequence>
<evidence type="ECO:0000313" key="3">
    <source>
        <dbReference type="EMBL" id="OAA65527.1"/>
    </source>
</evidence>
<evidence type="ECO:0000259" key="2">
    <source>
        <dbReference type="Pfam" id="PF10590"/>
    </source>
</evidence>
<reference evidence="3 4" key="1">
    <citation type="journal article" date="2016" name="Genome Biol. Evol.">
        <title>Divergent and convergent evolution of fungal pathogenicity.</title>
        <authorList>
            <person name="Shang Y."/>
            <person name="Xiao G."/>
            <person name="Zheng P."/>
            <person name="Cen K."/>
            <person name="Zhan S."/>
            <person name="Wang C."/>
        </authorList>
    </citation>
    <scope>NUCLEOTIDE SEQUENCE [LARGE SCALE GENOMIC DNA]</scope>
    <source>
        <strain evidence="3 4">RCEF 264</strain>
    </source>
</reference>